<dbReference type="OrthoDB" id="3111284at2759"/>
<organism evidence="1 2">
    <name type="scientific">Marasmius oreades</name>
    <name type="common">fairy-ring Marasmius</name>
    <dbReference type="NCBI Taxonomy" id="181124"/>
    <lineage>
        <taxon>Eukaryota</taxon>
        <taxon>Fungi</taxon>
        <taxon>Dikarya</taxon>
        <taxon>Basidiomycota</taxon>
        <taxon>Agaricomycotina</taxon>
        <taxon>Agaricomycetes</taxon>
        <taxon>Agaricomycetidae</taxon>
        <taxon>Agaricales</taxon>
        <taxon>Marasmiineae</taxon>
        <taxon>Marasmiaceae</taxon>
        <taxon>Marasmius</taxon>
    </lineage>
</organism>
<sequence>MEDSTQDDGLMVSYLELGLELEKAYINDSDDNFTSSTHSLSSSPRPSNHLPPLDIFASFPLSPTITKLARSPSPIMPPKSTPAPQIVYRLGHFAGDGCIQRAHPTIFHYNDPILGHVREPAVAVNFYLKHDQDFREKQHSLEYAPGPSYQFFAALFNNCVDNFKLADWDYSYKRNESDPNDRSPILHLDKPSPPPELFGVELRQCVEGEILLPGHISVPRTEYEQLSRLASQDALRVNKFRNRAFRDRAERKAYKEATQFGAGGFGYVDPIAKAKIEKAKGREELLNGAGQASISNLPNLVVSFLGF</sequence>
<protein>
    <submittedName>
        <fullName evidence="1">Uncharacterized protein</fullName>
    </submittedName>
</protein>
<comment type="caution">
    <text evidence="1">The sequence shown here is derived from an EMBL/GenBank/DDBJ whole genome shotgun (WGS) entry which is preliminary data.</text>
</comment>
<dbReference type="AlphaFoldDB" id="A0A9P7S0W1"/>
<dbReference type="GeneID" id="66078410"/>
<evidence type="ECO:0000313" key="2">
    <source>
        <dbReference type="Proteomes" id="UP001049176"/>
    </source>
</evidence>
<dbReference type="KEGG" id="more:E1B28_009334"/>
<dbReference type="RefSeq" id="XP_043009510.1">
    <property type="nucleotide sequence ID" value="XM_043154220.1"/>
</dbReference>
<proteinExistence type="predicted"/>
<reference evidence="1" key="1">
    <citation type="journal article" date="2021" name="Genome Biol. Evol.">
        <title>The assembled and annotated genome of the fairy-ring fungus Marasmius oreades.</title>
        <authorList>
            <person name="Hiltunen M."/>
            <person name="Ament-Velasquez S.L."/>
            <person name="Johannesson H."/>
        </authorList>
    </citation>
    <scope>NUCLEOTIDE SEQUENCE</scope>
    <source>
        <strain evidence="1">03SP1</strain>
    </source>
</reference>
<dbReference type="EMBL" id="CM032185">
    <property type="protein sequence ID" value="KAG7093040.1"/>
    <property type="molecule type" value="Genomic_DNA"/>
</dbReference>
<keyword evidence="2" id="KW-1185">Reference proteome</keyword>
<name>A0A9P7S0W1_9AGAR</name>
<evidence type="ECO:0000313" key="1">
    <source>
        <dbReference type="EMBL" id="KAG7093040.1"/>
    </source>
</evidence>
<dbReference type="Proteomes" id="UP001049176">
    <property type="component" value="Chromosome 5"/>
</dbReference>
<accession>A0A9P7S0W1</accession>
<gene>
    <name evidence="1" type="ORF">E1B28_009334</name>
</gene>